<keyword evidence="1" id="KW-0472">Membrane</keyword>
<sequence>MANKLLTVRAAYLYIFMGSMLLSGLFVFITYKMFGLLYSHYASHPEAFVVRAAHWLINHIGKTPIAVLLFLAVFVLFFMLRSQKTADDVKALLAAAEELARKGSFKKLEVASAGELRELAGYLRRLNEQAGSRPKRDAAAEDRNIREKQDRRLENEELMALVLRIKSLRRIIDKADQAHSGQERDERLDVDALRREALGMERLLESLIAAP</sequence>
<reference evidence="2 3" key="1">
    <citation type="submission" date="2021-03" db="EMBL/GenBank/DDBJ databases">
        <title>Antimicrobial resistance genes in bacteria isolated from Japanese honey, and their potential for conferring macrolide and lincosamide resistance in the American foulbrood pathogen Paenibacillus larvae.</title>
        <authorList>
            <person name="Okamoto M."/>
            <person name="Kumagai M."/>
            <person name="Kanamori H."/>
            <person name="Takamatsu D."/>
        </authorList>
    </citation>
    <scope>NUCLEOTIDE SEQUENCE [LARGE SCALE GENOMIC DNA]</scope>
    <source>
        <strain evidence="2 3">J21TS3</strain>
    </source>
</reference>
<name>A0ABQ4M381_9BACL</name>
<protein>
    <recommendedName>
        <fullName evidence="4">HAMP domain-containing protein</fullName>
    </recommendedName>
</protein>
<keyword evidence="1" id="KW-1133">Transmembrane helix</keyword>
<organism evidence="2 3">
    <name type="scientific">Paenibacillus cookii</name>
    <dbReference type="NCBI Taxonomy" id="157839"/>
    <lineage>
        <taxon>Bacteria</taxon>
        <taxon>Bacillati</taxon>
        <taxon>Bacillota</taxon>
        <taxon>Bacilli</taxon>
        <taxon>Bacillales</taxon>
        <taxon>Paenibacillaceae</taxon>
        <taxon>Paenibacillus</taxon>
    </lineage>
</organism>
<gene>
    <name evidence="2" type="ORF">J21TS3_48180</name>
</gene>
<comment type="caution">
    <text evidence="2">The sequence shown here is derived from an EMBL/GenBank/DDBJ whole genome shotgun (WGS) entry which is preliminary data.</text>
</comment>
<evidence type="ECO:0000313" key="3">
    <source>
        <dbReference type="Proteomes" id="UP000680638"/>
    </source>
</evidence>
<proteinExistence type="predicted"/>
<evidence type="ECO:0000256" key="1">
    <source>
        <dbReference type="SAM" id="Phobius"/>
    </source>
</evidence>
<keyword evidence="3" id="KW-1185">Reference proteome</keyword>
<feature type="transmembrane region" description="Helical" evidence="1">
    <location>
        <begin position="12"/>
        <end position="31"/>
    </location>
</feature>
<evidence type="ECO:0000313" key="2">
    <source>
        <dbReference type="EMBL" id="GIO69997.1"/>
    </source>
</evidence>
<feature type="transmembrane region" description="Helical" evidence="1">
    <location>
        <begin position="63"/>
        <end position="80"/>
    </location>
</feature>
<accession>A0ABQ4M381</accession>
<dbReference type="EMBL" id="BORW01000043">
    <property type="protein sequence ID" value="GIO69997.1"/>
    <property type="molecule type" value="Genomic_DNA"/>
</dbReference>
<dbReference type="Proteomes" id="UP000680638">
    <property type="component" value="Unassembled WGS sequence"/>
</dbReference>
<evidence type="ECO:0008006" key="4">
    <source>
        <dbReference type="Google" id="ProtNLM"/>
    </source>
</evidence>
<dbReference type="RefSeq" id="WP_036710568.1">
    <property type="nucleotide sequence ID" value="NZ_BORW01000043.1"/>
</dbReference>
<keyword evidence="1" id="KW-0812">Transmembrane</keyword>